<accession>A0ACC0GC12</accession>
<proteinExistence type="predicted"/>
<keyword evidence="2" id="KW-1185">Reference proteome</keyword>
<protein>
    <submittedName>
        <fullName evidence="1">R3H domain-containing protein 1</fullName>
    </submittedName>
</protein>
<dbReference type="EMBL" id="CM045767">
    <property type="protein sequence ID" value="KAI7997191.1"/>
    <property type="molecule type" value="Genomic_DNA"/>
</dbReference>
<sequence>MDSIPPITITDGVVVASSMVDPFLVEALQNPRHRLTILRMELDIQKFLHNSEQHQFEFQHFPTSYLRLAAHRVAQHYGLQTMVQDNVLDGLGTRIVVKKLAESRFSAVCLSEIPAKQLEHDKHEKIKIVMRPRPNKAFSSEAGEKGVKRSPVRTVEERKEEYDRARARIFSSPNSPEPEVSVSQAPFDGKNMYPSGDDNEVCKNSMIDSEKTLTIGDGGTSSRVAILRDREKDRIDPDYDRSYERYVKNSTVNQSFSLAPFSMQKFQPPFVQYDTVVPQLGQMPRTQASPSYSTPIMSPFCATGFNQTSRDTTYMQWPTSAMMYAQSYDQFRHAVFQAPYCQQPLSFDYSQNTID</sequence>
<name>A0ACC0GC12_9ERIC</name>
<evidence type="ECO:0000313" key="1">
    <source>
        <dbReference type="EMBL" id="KAI7997191.1"/>
    </source>
</evidence>
<gene>
    <name evidence="1" type="ORF">LOK49_LG10G02518</name>
</gene>
<evidence type="ECO:0000313" key="2">
    <source>
        <dbReference type="Proteomes" id="UP001060215"/>
    </source>
</evidence>
<comment type="caution">
    <text evidence="1">The sequence shown here is derived from an EMBL/GenBank/DDBJ whole genome shotgun (WGS) entry which is preliminary data.</text>
</comment>
<dbReference type="Proteomes" id="UP001060215">
    <property type="component" value="Chromosome 10"/>
</dbReference>
<reference evidence="1 2" key="1">
    <citation type="journal article" date="2022" name="Plant J.">
        <title>Chromosome-level genome of Camellia lanceoleosa provides a valuable resource for understanding genome evolution and self-incompatibility.</title>
        <authorList>
            <person name="Gong W."/>
            <person name="Xiao S."/>
            <person name="Wang L."/>
            <person name="Liao Z."/>
            <person name="Chang Y."/>
            <person name="Mo W."/>
            <person name="Hu G."/>
            <person name="Li W."/>
            <person name="Zhao G."/>
            <person name="Zhu H."/>
            <person name="Hu X."/>
            <person name="Ji K."/>
            <person name="Xiang X."/>
            <person name="Song Q."/>
            <person name="Yuan D."/>
            <person name="Jin S."/>
            <person name="Zhang L."/>
        </authorList>
    </citation>
    <scope>NUCLEOTIDE SEQUENCE [LARGE SCALE GENOMIC DNA]</scope>
    <source>
        <strain evidence="1">SQ_2022a</strain>
    </source>
</reference>
<organism evidence="1 2">
    <name type="scientific">Camellia lanceoleosa</name>
    <dbReference type="NCBI Taxonomy" id="1840588"/>
    <lineage>
        <taxon>Eukaryota</taxon>
        <taxon>Viridiplantae</taxon>
        <taxon>Streptophyta</taxon>
        <taxon>Embryophyta</taxon>
        <taxon>Tracheophyta</taxon>
        <taxon>Spermatophyta</taxon>
        <taxon>Magnoliopsida</taxon>
        <taxon>eudicotyledons</taxon>
        <taxon>Gunneridae</taxon>
        <taxon>Pentapetalae</taxon>
        <taxon>asterids</taxon>
        <taxon>Ericales</taxon>
        <taxon>Theaceae</taxon>
        <taxon>Camellia</taxon>
    </lineage>
</organism>